<dbReference type="Proteomes" id="UP001597380">
    <property type="component" value="Unassembled WGS sequence"/>
</dbReference>
<reference evidence="2" key="1">
    <citation type="journal article" date="2019" name="Int. J. Syst. Evol. Microbiol.">
        <title>The Global Catalogue of Microorganisms (GCM) 10K type strain sequencing project: providing services to taxonomists for standard genome sequencing and annotation.</title>
        <authorList>
            <consortium name="The Broad Institute Genomics Platform"/>
            <consortium name="The Broad Institute Genome Sequencing Center for Infectious Disease"/>
            <person name="Wu L."/>
            <person name="Ma J."/>
        </authorList>
    </citation>
    <scope>NUCLEOTIDE SEQUENCE [LARGE SCALE GENOMIC DNA]</scope>
    <source>
        <strain evidence="2">CGMCC 1.10992</strain>
    </source>
</reference>
<name>A0ABW4XK71_9GAMM</name>
<protein>
    <recommendedName>
        <fullName evidence="3">Secreted protein</fullName>
    </recommendedName>
</protein>
<sequence length="235" mass="25650">MLLTTRSGLIATGLATCLISTPIMARDYQGLEESEIDARLSFLDAKLTDIQTPSKYWQYGWTGFYGVAATAQLYKAIDEDDSDESTKQWVGAVKSAGGLAMMLLKPLPVVDGWDEYQALPGNTRAEKIAKLAEAEKMLEQSSWRADERYTWKPHLITVGVNLLGAGAIAAFGDSDDALGSAALGIAIGEAAIWSQPDQASESWESYQQRFNNGEKSAFNWRIVPGVNNISLEVTF</sequence>
<proteinExistence type="predicted"/>
<evidence type="ECO:0000313" key="2">
    <source>
        <dbReference type="Proteomes" id="UP001597380"/>
    </source>
</evidence>
<dbReference type="RefSeq" id="WP_345337851.1">
    <property type="nucleotide sequence ID" value="NZ_BAABLI010000004.1"/>
</dbReference>
<dbReference type="EMBL" id="JBHUHT010000007">
    <property type="protein sequence ID" value="MFD2095081.1"/>
    <property type="molecule type" value="Genomic_DNA"/>
</dbReference>
<evidence type="ECO:0008006" key="3">
    <source>
        <dbReference type="Google" id="ProtNLM"/>
    </source>
</evidence>
<evidence type="ECO:0000313" key="1">
    <source>
        <dbReference type="EMBL" id="MFD2095081.1"/>
    </source>
</evidence>
<comment type="caution">
    <text evidence="1">The sequence shown here is derived from an EMBL/GenBank/DDBJ whole genome shotgun (WGS) entry which is preliminary data.</text>
</comment>
<gene>
    <name evidence="1" type="ORF">ACFSJ3_03730</name>
</gene>
<accession>A0ABW4XK71</accession>
<keyword evidence="2" id="KW-1185">Reference proteome</keyword>
<organism evidence="1 2">
    <name type="scientific">Corallincola platygyrae</name>
    <dbReference type="NCBI Taxonomy" id="1193278"/>
    <lineage>
        <taxon>Bacteria</taxon>
        <taxon>Pseudomonadati</taxon>
        <taxon>Pseudomonadota</taxon>
        <taxon>Gammaproteobacteria</taxon>
        <taxon>Alteromonadales</taxon>
        <taxon>Psychromonadaceae</taxon>
        <taxon>Corallincola</taxon>
    </lineage>
</organism>